<proteinExistence type="predicted"/>
<reference evidence="1 2" key="1">
    <citation type="submission" date="2021-07" db="EMBL/GenBank/DDBJ databases">
        <authorList>
            <person name="So Y."/>
        </authorList>
    </citation>
    <scope>NUCLEOTIDE SEQUENCE [LARGE SCALE GENOMIC DNA]</scope>
    <source>
        <strain evidence="1 2">HJA6</strain>
    </source>
</reference>
<dbReference type="InterPro" id="IPR053714">
    <property type="entry name" value="Iso_Racemase_Enz_sf"/>
</dbReference>
<dbReference type="InterPro" id="IPR026286">
    <property type="entry name" value="MaiA/AMDase"/>
</dbReference>
<comment type="caution">
    <text evidence="1">The sequence shown here is derived from an EMBL/GenBank/DDBJ whole genome shotgun (WGS) entry which is preliminary data.</text>
</comment>
<dbReference type="PANTHER" id="PTHR40267:SF1">
    <property type="entry name" value="BLR3294 PROTEIN"/>
    <property type="match status" value="1"/>
</dbReference>
<dbReference type="PIRSF" id="PIRSF015736">
    <property type="entry name" value="MI"/>
    <property type="match status" value="1"/>
</dbReference>
<dbReference type="EMBL" id="JAHYBZ010000004">
    <property type="protein sequence ID" value="MBW6399091.1"/>
    <property type="molecule type" value="Genomic_DNA"/>
</dbReference>
<gene>
    <name evidence="1" type="ORF">KPL78_14610</name>
</gene>
<evidence type="ECO:0000313" key="1">
    <source>
        <dbReference type="EMBL" id="MBW6399091.1"/>
    </source>
</evidence>
<dbReference type="Proteomes" id="UP001196565">
    <property type="component" value="Unassembled WGS sequence"/>
</dbReference>
<dbReference type="RefSeq" id="WP_219763674.1">
    <property type="nucleotide sequence ID" value="NZ_JAHYBZ010000004.1"/>
</dbReference>
<organism evidence="1 2">
    <name type="scientific">Roseomonas alba</name>
    <dbReference type="NCBI Taxonomy" id="2846776"/>
    <lineage>
        <taxon>Bacteria</taxon>
        <taxon>Pseudomonadati</taxon>
        <taxon>Pseudomonadota</taxon>
        <taxon>Alphaproteobacteria</taxon>
        <taxon>Acetobacterales</taxon>
        <taxon>Roseomonadaceae</taxon>
        <taxon>Roseomonas</taxon>
    </lineage>
</organism>
<keyword evidence="2" id="KW-1185">Reference proteome</keyword>
<accession>A0ABS7A9W3</accession>
<sequence length="256" mass="27560">MKHADLRRIGVIGPAGNMALEWELPRHLPLGFAINHSRVGRPGDALVTRESLLAMAEQVDRAALDLVRARPEVILYGCTSGSFVGGPGREAQIADRITEVTGIPAFTTSTAVLEALRAVAARSVFMVTPYPDDVNEHEIRFLEFHGFSLTGWDSFRCDAVRTISSIDSEETAAMVLRNRDAARRADAVFLSCTNLLTFDQIPRLEAALDRPVISSNQASLWAALQRVKAPPAGVGRLFSTPAMASGPSAPTPKAAS</sequence>
<name>A0ABS7A9W3_9PROT</name>
<dbReference type="PANTHER" id="PTHR40267">
    <property type="entry name" value="BLR3294 PROTEIN"/>
    <property type="match status" value="1"/>
</dbReference>
<protein>
    <submittedName>
        <fullName evidence="1">Aspartate/glutamate racemase family protein</fullName>
    </submittedName>
</protein>
<dbReference type="Pfam" id="PF17645">
    <property type="entry name" value="Amdase"/>
    <property type="match status" value="1"/>
</dbReference>
<dbReference type="Gene3D" id="3.40.50.12500">
    <property type="match status" value="1"/>
</dbReference>
<evidence type="ECO:0000313" key="2">
    <source>
        <dbReference type="Proteomes" id="UP001196565"/>
    </source>
</evidence>